<comment type="caution">
    <text evidence="21">The sequence shown here is derived from an EMBL/GenBank/DDBJ whole genome shotgun (WGS) entry which is preliminary data.</text>
</comment>
<keyword evidence="9 20" id="KW-0812">Transmembrane</keyword>
<dbReference type="PANTHER" id="PTHR13038">
    <property type="entry name" value="APG9 AUTOPHAGY 9"/>
    <property type="match status" value="1"/>
</dbReference>
<evidence type="ECO:0000256" key="5">
    <source>
        <dbReference type="ARBA" id="ARBA00006185"/>
    </source>
</evidence>
<dbReference type="GO" id="GO:0000422">
    <property type="term" value="P:autophagy of mitochondrion"/>
    <property type="evidence" value="ECO:0007669"/>
    <property type="project" value="TreeGrafter"/>
</dbReference>
<evidence type="ECO:0000256" key="1">
    <source>
        <dbReference type="ARBA" id="ARBA00004439"/>
    </source>
</evidence>
<dbReference type="GO" id="GO:0000139">
    <property type="term" value="C:Golgi membrane"/>
    <property type="evidence" value="ECO:0007669"/>
    <property type="project" value="UniProtKB-SubCell"/>
</dbReference>
<feature type="transmembrane region" description="Helical" evidence="20">
    <location>
        <begin position="390"/>
        <end position="412"/>
    </location>
</feature>
<feature type="transmembrane region" description="Helical" evidence="20">
    <location>
        <begin position="233"/>
        <end position="250"/>
    </location>
</feature>
<comment type="catalytic activity">
    <reaction evidence="16">
        <text>a 1,2-diacyl-sn-glycero-3-phospho-L-serine(in) = a 1,2-diacyl-sn-glycero-3-phospho-L-serine(out)</text>
        <dbReference type="Rhea" id="RHEA:38663"/>
        <dbReference type="ChEBI" id="CHEBI:57262"/>
    </reaction>
</comment>
<dbReference type="AlphaFoldDB" id="A0A4T0WY51"/>
<keyword evidence="7 20" id="KW-0813">Transport</keyword>
<sequence length="751" mass="86627">MEYPNSNTNHTFLSRVLGTVEEENNSTPPFHDDTLGDLQFQNHSLSNQPLSDINFKDNIRDINFQSDNESDDEDTNLREQLEEELNLNFDIEDQRDHSRRNNYTQNNIHRSILNTIEESVHHLKDVAKNYSQTRHHYPPLPPQDRARWLWANVSNLDIFLADLYTYYQGNGWLCIALSRTCDLLVAVFVVLLSAFLGHCVDYNSLFTGSATTLSQVCSSPASCIASTPFTQKLFYIFLFILLALRTANAYNSLNHLRDIKLFYNYLLQIDDSELQTISWPQVVKRIMSVKAQNTNAATSTIKSKLNAHDIANRLMRRENYFIAMINMNILGDALNLSIPPFHLFTKTLEWNLKLCILDSFFDSQGHLKRKIISKNHRLTNITELKKRFRIAGLLGIFISPFLVFYFTAYYFLKLFYDVKTNPGILNARSYSPLARWKMREYNELPHIFHKRLSLSKEHADNYLANFPKEITNILLNFIAFLSGSLLAILVILTLIDHENFLTFEITSGRTTLFYISALGALFTLCKNSVPDNTTRYLFNPESSLRNVAQHTHYLPKSWENRYHTVDVKTQFCALYNLRIYLIFKELCSLIFLPYILYFSLPKMSDRIIDFFRDYSVHVDGIGYVCSFAMFNMNDNKDKLGKEPDKNDKMVASYIHFIESYGDPTTATATATTGHRTFQNPTHNLLRKNTGNNNIPHVEEKNNSIVNVNNSMLLGESFQLGTQNHNNLASSDDIDHSTGGVLGLLNQVYKYK</sequence>
<evidence type="ECO:0000256" key="20">
    <source>
        <dbReference type="RuleBase" id="RU364027"/>
    </source>
</evidence>
<name>A0A4T0WY51_9ASCO</name>
<dbReference type="OrthoDB" id="2020634at2759"/>
<keyword evidence="13 20" id="KW-0445">Lipid transport</keyword>
<feature type="transmembrane region" description="Helical" evidence="20">
    <location>
        <begin position="579"/>
        <end position="600"/>
    </location>
</feature>
<keyword evidence="22" id="KW-1185">Reference proteome</keyword>
<dbReference type="GO" id="GO:0034727">
    <property type="term" value="P:piecemeal microautophagy of the nucleus"/>
    <property type="evidence" value="ECO:0007669"/>
    <property type="project" value="TreeGrafter"/>
</dbReference>
<dbReference type="STRING" id="52247.A0A4T0WY51"/>
<feature type="transmembrane region" description="Helical" evidence="20">
    <location>
        <begin position="511"/>
        <end position="529"/>
    </location>
</feature>
<protein>
    <recommendedName>
        <fullName evidence="6 20">Autophagy-related protein 9</fullName>
    </recommendedName>
</protein>
<evidence type="ECO:0000256" key="17">
    <source>
        <dbReference type="ARBA" id="ARBA00024615"/>
    </source>
</evidence>
<evidence type="ECO:0000256" key="15">
    <source>
        <dbReference type="ARBA" id="ARBA00023329"/>
    </source>
</evidence>
<evidence type="ECO:0000256" key="16">
    <source>
        <dbReference type="ARBA" id="ARBA00024479"/>
    </source>
</evidence>
<dbReference type="GO" id="GO:0006869">
    <property type="term" value="P:lipid transport"/>
    <property type="evidence" value="ECO:0007669"/>
    <property type="project" value="UniProtKB-KW"/>
</dbReference>
<evidence type="ECO:0000256" key="19">
    <source>
        <dbReference type="ARBA" id="ARBA00024631"/>
    </source>
</evidence>
<proteinExistence type="inferred from homology"/>
<comment type="catalytic activity">
    <reaction evidence="19">
        <text>a 1,2-diacyl-sn-glycero-3-phosphocholine(in) = a 1,2-diacyl-sn-glycero-3-phosphocholine(out)</text>
        <dbReference type="Rhea" id="RHEA:38571"/>
        <dbReference type="ChEBI" id="CHEBI:57643"/>
    </reaction>
</comment>
<evidence type="ECO:0000256" key="7">
    <source>
        <dbReference type="ARBA" id="ARBA00022448"/>
    </source>
</evidence>
<evidence type="ECO:0000256" key="2">
    <source>
        <dbReference type="ARBA" id="ARBA00004477"/>
    </source>
</evidence>
<evidence type="ECO:0000256" key="3">
    <source>
        <dbReference type="ARBA" id="ARBA00004511"/>
    </source>
</evidence>
<dbReference type="Pfam" id="PF04109">
    <property type="entry name" value="ATG9"/>
    <property type="match status" value="1"/>
</dbReference>
<comment type="function">
    <text evidence="20">Phospholipid scramblase involved in autophagy. Cycles between the preautophagosomal structure/phagophore assembly site (PAS) and the cytoplasmic vesicle pool and supplies membrane for the growing autophagosome. Lipid scramblase activity plays a key role in preautophagosomal structure/phagophore assembly by distributing the phospholipids that arrive through ATG2 from the cytoplasmic to the luminal leaflet of the bilayer, thereby driving autophagosomal membrane expansion.</text>
</comment>
<evidence type="ECO:0000256" key="4">
    <source>
        <dbReference type="ARBA" id="ARBA00004653"/>
    </source>
</evidence>
<evidence type="ECO:0000256" key="9">
    <source>
        <dbReference type="ARBA" id="ARBA00022692"/>
    </source>
</evidence>
<comment type="similarity">
    <text evidence="5 20">Belongs to the ATG9 family.</text>
</comment>
<evidence type="ECO:0000256" key="10">
    <source>
        <dbReference type="ARBA" id="ARBA00022989"/>
    </source>
</evidence>
<accession>A0A4T0WY51</accession>
<keyword evidence="12" id="KW-0333">Golgi apparatus</keyword>
<keyword evidence="10 20" id="KW-1133">Transmembrane helix</keyword>
<dbReference type="PANTHER" id="PTHR13038:SF10">
    <property type="entry name" value="AUTOPHAGY-RELATED PROTEIN 9"/>
    <property type="match status" value="1"/>
</dbReference>
<keyword evidence="8" id="KW-0597">Phosphoprotein</keyword>
<organism evidence="21 22">
    <name type="scientific">Pichia inconspicua</name>
    <dbReference type="NCBI Taxonomy" id="52247"/>
    <lineage>
        <taxon>Eukaryota</taxon>
        <taxon>Fungi</taxon>
        <taxon>Dikarya</taxon>
        <taxon>Ascomycota</taxon>
        <taxon>Saccharomycotina</taxon>
        <taxon>Pichiomycetes</taxon>
        <taxon>Pichiales</taxon>
        <taxon>Pichiaceae</taxon>
        <taxon>Pichia</taxon>
    </lineage>
</organism>
<evidence type="ECO:0000256" key="12">
    <source>
        <dbReference type="ARBA" id="ARBA00023034"/>
    </source>
</evidence>
<feature type="transmembrane region" description="Helical" evidence="20">
    <location>
        <begin position="473"/>
        <end position="495"/>
    </location>
</feature>
<comment type="catalytic activity">
    <reaction evidence="17">
        <text>a 1,2-diacyl-sn-glycero-3-phosphoethanolamine(in) = a 1,2-diacyl-sn-glycero-3-phosphoethanolamine(out)</text>
        <dbReference type="Rhea" id="RHEA:38895"/>
        <dbReference type="ChEBI" id="CHEBI:64612"/>
    </reaction>
</comment>
<dbReference type="GO" id="GO:0061709">
    <property type="term" value="P:reticulophagy"/>
    <property type="evidence" value="ECO:0007669"/>
    <property type="project" value="TreeGrafter"/>
</dbReference>
<evidence type="ECO:0000256" key="6">
    <source>
        <dbReference type="ARBA" id="ARBA00018074"/>
    </source>
</evidence>
<reference evidence="21 22" key="1">
    <citation type="journal article" date="2019" name="Front. Genet.">
        <title>Whole-Genome Sequencing of the Opportunistic Yeast Pathogen Candida inconspicua Uncovers Its Hybrid Origin.</title>
        <authorList>
            <person name="Mixao V."/>
            <person name="Hansen A.P."/>
            <person name="Saus E."/>
            <person name="Boekhout T."/>
            <person name="Lass-Florl C."/>
            <person name="Gabaldon T."/>
        </authorList>
    </citation>
    <scope>NUCLEOTIDE SEQUENCE [LARGE SCALE GENOMIC DNA]</scope>
    <source>
        <strain evidence="21 22">CBS 180</strain>
    </source>
</reference>
<keyword evidence="11 20" id="KW-0072">Autophagy</keyword>
<evidence type="ECO:0000313" key="22">
    <source>
        <dbReference type="Proteomes" id="UP000307173"/>
    </source>
</evidence>
<evidence type="ECO:0000256" key="18">
    <source>
        <dbReference type="ARBA" id="ARBA00024621"/>
    </source>
</evidence>
<evidence type="ECO:0000313" key="21">
    <source>
        <dbReference type="EMBL" id="TID19870.1"/>
    </source>
</evidence>
<dbReference type="InterPro" id="IPR007241">
    <property type="entry name" value="Autophagy-rel_prot_9"/>
</dbReference>
<comment type="subcellular location">
    <subcellularLocation>
        <location evidence="1">Cytoplasmic vesicle membrane</location>
        <topology evidence="1">Multi-pass membrane protein</topology>
    </subcellularLocation>
    <subcellularLocation>
        <location evidence="2">Endoplasmic reticulum membrane</location>
        <topology evidence="2">Multi-pass membrane protein</topology>
    </subcellularLocation>
    <subcellularLocation>
        <location evidence="4">Golgi apparatus membrane</location>
        <topology evidence="4">Multi-pass membrane protein</topology>
    </subcellularLocation>
    <subcellularLocation>
        <location evidence="3 20">Preautophagosomal structure membrane</location>
        <topology evidence="3 20">Multi-pass membrane protein</topology>
    </subcellularLocation>
</comment>
<evidence type="ECO:0000256" key="11">
    <source>
        <dbReference type="ARBA" id="ARBA00023006"/>
    </source>
</evidence>
<dbReference type="EMBL" id="SELW01000586">
    <property type="protein sequence ID" value="TID19870.1"/>
    <property type="molecule type" value="Genomic_DNA"/>
</dbReference>
<dbReference type="GO" id="GO:0005789">
    <property type="term" value="C:endoplasmic reticulum membrane"/>
    <property type="evidence" value="ECO:0007669"/>
    <property type="project" value="UniProtKB-SubCell"/>
</dbReference>
<dbReference type="GO" id="GO:0030659">
    <property type="term" value="C:cytoplasmic vesicle membrane"/>
    <property type="evidence" value="ECO:0007669"/>
    <property type="project" value="UniProtKB-SubCell"/>
</dbReference>
<keyword evidence="15" id="KW-0968">Cytoplasmic vesicle</keyword>
<evidence type="ECO:0000256" key="8">
    <source>
        <dbReference type="ARBA" id="ARBA00022553"/>
    </source>
</evidence>
<evidence type="ECO:0000256" key="14">
    <source>
        <dbReference type="ARBA" id="ARBA00023136"/>
    </source>
</evidence>
<dbReference type="GO" id="GO:0034497">
    <property type="term" value="P:protein localization to phagophore assembly site"/>
    <property type="evidence" value="ECO:0007669"/>
    <property type="project" value="TreeGrafter"/>
</dbReference>
<dbReference type="GO" id="GO:0005776">
    <property type="term" value="C:autophagosome"/>
    <property type="evidence" value="ECO:0007669"/>
    <property type="project" value="TreeGrafter"/>
</dbReference>
<dbReference type="GO" id="GO:0034045">
    <property type="term" value="C:phagophore assembly site membrane"/>
    <property type="evidence" value="ECO:0007669"/>
    <property type="project" value="UniProtKB-SubCell"/>
</dbReference>
<comment type="catalytic activity">
    <reaction evidence="18">
        <text>a 1,2-diacyl-sn-glycero-3-phospho-(1D-myo-inositol-3-phosphate)(in) = a 1,2-diacyl-sn-glycero-3-phospho-(1D-myo-inositol-3-phosphate)(out)</text>
        <dbReference type="Rhea" id="RHEA:67920"/>
        <dbReference type="ChEBI" id="CHEBI:58088"/>
    </reaction>
</comment>
<evidence type="ECO:0000256" key="13">
    <source>
        <dbReference type="ARBA" id="ARBA00023055"/>
    </source>
</evidence>
<keyword evidence="14 20" id="KW-0472">Membrane</keyword>
<dbReference type="Proteomes" id="UP000307173">
    <property type="component" value="Unassembled WGS sequence"/>
</dbReference>
<gene>
    <name evidence="21" type="ORF">CANINC_003665</name>
</gene>